<proteinExistence type="predicted"/>
<accession>A0ABW7ZYV9</accession>
<dbReference type="Pfam" id="PF11706">
    <property type="entry name" value="zf-CGNR"/>
    <property type="match status" value="1"/>
</dbReference>
<dbReference type="PANTHER" id="PTHR35525:SF3">
    <property type="entry name" value="BLL6575 PROTEIN"/>
    <property type="match status" value="1"/>
</dbReference>
<dbReference type="InterPro" id="IPR021005">
    <property type="entry name" value="Znf_CGNR"/>
</dbReference>
<dbReference type="SUPFAM" id="SSF160904">
    <property type="entry name" value="Jann2411-like"/>
    <property type="match status" value="1"/>
</dbReference>
<organism evidence="2 3">
    <name type="scientific">Nonomuraea indica</name>
    <dbReference type="NCBI Taxonomy" id="1581193"/>
    <lineage>
        <taxon>Bacteria</taxon>
        <taxon>Bacillati</taxon>
        <taxon>Actinomycetota</taxon>
        <taxon>Actinomycetes</taxon>
        <taxon>Streptosporangiales</taxon>
        <taxon>Streptosporangiaceae</taxon>
        <taxon>Nonomuraea</taxon>
    </lineage>
</organism>
<comment type="caution">
    <text evidence="2">The sequence shown here is derived from an EMBL/GenBank/DDBJ whole genome shotgun (WGS) entry which is preliminary data.</text>
</comment>
<keyword evidence="3" id="KW-1185">Reference proteome</keyword>
<name>A0ABW7ZYV9_9ACTN</name>
<sequence length="214" mass="22593">MSVHSTRAMAERAVDLCVALLYEEPSAESVARVLRAHGERAVAEGEPAEDAGDSRAEVMPVEGVRAEGVRAEGVRAEVARAEVVRADDVAAMREAAGRLVEVLAAPGTDAAAGLLNRILAETARPPRLTSHGGASPWHVHVDAHDDVPWAEWFLASSAMALAVLLADHQRVPGGLCASAGCRRPYLDLGGGSPRRFCGTRCATRERVAAHRARA</sequence>
<dbReference type="Proteomes" id="UP001612928">
    <property type="component" value="Unassembled WGS sequence"/>
</dbReference>
<dbReference type="InterPro" id="IPR010852">
    <property type="entry name" value="ABATE"/>
</dbReference>
<feature type="domain" description="Zinc finger CGNR" evidence="1">
    <location>
        <begin position="175"/>
        <end position="213"/>
    </location>
</feature>
<dbReference type="Gene3D" id="1.10.3300.10">
    <property type="entry name" value="Jann2411-like domain"/>
    <property type="match status" value="1"/>
</dbReference>
<evidence type="ECO:0000259" key="1">
    <source>
        <dbReference type="Pfam" id="PF11706"/>
    </source>
</evidence>
<protein>
    <submittedName>
        <fullName evidence="2">CGNR zinc finger domain-containing protein</fullName>
    </submittedName>
</protein>
<dbReference type="PANTHER" id="PTHR35525">
    <property type="entry name" value="BLL6575 PROTEIN"/>
    <property type="match status" value="1"/>
</dbReference>
<reference evidence="2 3" key="1">
    <citation type="submission" date="2024-10" db="EMBL/GenBank/DDBJ databases">
        <title>The Natural Products Discovery Center: Release of the First 8490 Sequenced Strains for Exploring Actinobacteria Biosynthetic Diversity.</title>
        <authorList>
            <person name="Kalkreuter E."/>
            <person name="Kautsar S.A."/>
            <person name="Yang D."/>
            <person name="Bader C.D."/>
            <person name="Teijaro C.N."/>
            <person name="Fluegel L."/>
            <person name="Davis C.M."/>
            <person name="Simpson J.R."/>
            <person name="Lauterbach L."/>
            <person name="Steele A.D."/>
            <person name="Gui C."/>
            <person name="Meng S."/>
            <person name="Li G."/>
            <person name="Viehrig K."/>
            <person name="Ye F."/>
            <person name="Su P."/>
            <person name="Kiefer A.F."/>
            <person name="Nichols A."/>
            <person name="Cepeda A.J."/>
            <person name="Yan W."/>
            <person name="Fan B."/>
            <person name="Jiang Y."/>
            <person name="Adhikari A."/>
            <person name="Zheng C.-J."/>
            <person name="Schuster L."/>
            <person name="Cowan T.M."/>
            <person name="Smanski M.J."/>
            <person name="Chevrette M.G."/>
            <person name="De Carvalho L.P.S."/>
            <person name="Shen B."/>
        </authorList>
    </citation>
    <scope>NUCLEOTIDE SEQUENCE [LARGE SCALE GENOMIC DNA]</scope>
    <source>
        <strain evidence="2 3">NPDC049503</strain>
    </source>
</reference>
<dbReference type="EMBL" id="JBITMB010000002">
    <property type="protein sequence ID" value="MFI7439704.1"/>
    <property type="molecule type" value="Genomic_DNA"/>
</dbReference>
<gene>
    <name evidence="2" type="ORF">ACIBP5_07070</name>
</gene>
<evidence type="ECO:0000313" key="3">
    <source>
        <dbReference type="Proteomes" id="UP001612928"/>
    </source>
</evidence>
<evidence type="ECO:0000313" key="2">
    <source>
        <dbReference type="EMBL" id="MFI7439704.1"/>
    </source>
</evidence>
<dbReference type="InterPro" id="IPR023286">
    <property type="entry name" value="ABATE_dom_sf"/>
</dbReference>
<dbReference type="RefSeq" id="WP_397019368.1">
    <property type="nucleotide sequence ID" value="NZ_JBITMB010000002.1"/>
</dbReference>